<evidence type="ECO:0008006" key="4">
    <source>
        <dbReference type="Google" id="ProtNLM"/>
    </source>
</evidence>
<protein>
    <recommendedName>
        <fullName evidence="4">Secreted protein</fullName>
    </recommendedName>
</protein>
<reference evidence="2 3" key="1">
    <citation type="journal article" date="2015" name="Genome Announc.">
        <title>Draft Genome Sequence of Mycobacterium obuense Strain UC1, Isolated from Patient Sputum.</title>
        <authorList>
            <person name="Greninger A.L."/>
            <person name="Cunningham G."/>
            <person name="Hsu E.D."/>
            <person name="Yu J.M."/>
            <person name="Chiu C.Y."/>
            <person name="Miller S."/>
        </authorList>
    </citation>
    <scope>NUCLEOTIDE SEQUENCE [LARGE SCALE GENOMIC DNA]</scope>
    <source>
        <strain evidence="2 3">UC1</strain>
    </source>
</reference>
<dbReference type="STRING" id="1807.MOBUDSM44075_01354"/>
<name>A0A0M2JWD1_9MYCO</name>
<dbReference type="Proteomes" id="UP000034150">
    <property type="component" value="Unassembled WGS sequence"/>
</dbReference>
<organism evidence="2 3">
    <name type="scientific">Mycolicibacterium obuense</name>
    <dbReference type="NCBI Taxonomy" id="1807"/>
    <lineage>
        <taxon>Bacteria</taxon>
        <taxon>Bacillati</taxon>
        <taxon>Actinomycetota</taxon>
        <taxon>Actinomycetes</taxon>
        <taxon>Mycobacteriales</taxon>
        <taxon>Mycobacteriaceae</taxon>
        <taxon>Mycolicibacterium</taxon>
    </lineage>
</organism>
<dbReference type="AlphaFoldDB" id="A0A0M2JWD1"/>
<evidence type="ECO:0000256" key="1">
    <source>
        <dbReference type="SAM" id="SignalP"/>
    </source>
</evidence>
<feature type="signal peptide" evidence="1">
    <location>
        <begin position="1"/>
        <end position="33"/>
    </location>
</feature>
<gene>
    <name evidence="2" type="ORF">WN67_25560</name>
</gene>
<sequence length="123" mass="12959">MPIINIRPRHHRLAGLMAAAAAASLLLSGPALAQPAPPPVDPRSGCENPEFGGVYVPVTATHAECQYIVAGSFYYDGYDDGVYTGTLVYRDGAKVPTERPQIPELFTMPGGGLPPVVPFQVGP</sequence>
<dbReference type="OrthoDB" id="4753341at2"/>
<proteinExistence type="predicted"/>
<evidence type="ECO:0000313" key="2">
    <source>
        <dbReference type="EMBL" id="KKE99152.1"/>
    </source>
</evidence>
<keyword evidence="1" id="KW-0732">Signal</keyword>
<dbReference type="RefSeq" id="WP_046365876.1">
    <property type="nucleotide sequence ID" value="NZ_LAUZ02000118.1"/>
</dbReference>
<dbReference type="EMBL" id="LAUZ02000118">
    <property type="protein sequence ID" value="KKE99152.1"/>
    <property type="molecule type" value="Genomic_DNA"/>
</dbReference>
<keyword evidence="3" id="KW-1185">Reference proteome</keyword>
<accession>A0A0M2JWD1</accession>
<feature type="chain" id="PRO_5005635456" description="Secreted protein" evidence="1">
    <location>
        <begin position="34"/>
        <end position="123"/>
    </location>
</feature>
<evidence type="ECO:0000313" key="3">
    <source>
        <dbReference type="Proteomes" id="UP000034150"/>
    </source>
</evidence>
<dbReference type="PATRIC" id="fig|1807.13.peg.5698"/>
<comment type="caution">
    <text evidence="2">The sequence shown here is derived from an EMBL/GenBank/DDBJ whole genome shotgun (WGS) entry which is preliminary data.</text>
</comment>